<dbReference type="InterPro" id="IPR046357">
    <property type="entry name" value="PPIase_dom_sf"/>
</dbReference>
<dbReference type="RefSeq" id="WP_256538427.1">
    <property type="nucleotide sequence ID" value="NZ_JANHOH010000001.1"/>
</dbReference>
<dbReference type="Proteomes" id="UP001204376">
    <property type="component" value="Unassembled WGS sequence"/>
</dbReference>
<evidence type="ECO:0000256" key="4">
    <source>
        <dbReference type="PROSITE-ProRule" id="PRU00277"/>
    </source>
</evidence>
<gene>
    <name evidence="7" type="ORF">NPE20_09770</name>
</gene>
<evidence type="ECO:0000256" key="3">
    <source>
        <dbReference type="ARBA" id="ARBA00023235"/>
    </source>
</evidence>
<keyword evidence="8" id="KW-1185">Reference proteome</keyword>
<name>A0ABT1T0X5_9SPHI</name>
<dbReference type="InterPro" id="IPR050689">
    <property type="entry name" value="FKBP-type_PPIase"/>
</dbReference>
<dbReference type="SUPFAM" id="SSF54534">
    <property type="entry name" value="FKBP-like"/>
    <property type="match status" value="1"/>
</dbReference>
<dbReference type="PROSITE" id="PS50059">
    <property type="entry name" value="FKBP_PPIASE"/>
    <property type="match status" value="1"/>
</dbReference>
<comment type="similarity">
    <text evidence="5">Belongs to the FKBP-type PPIase family.</text>
</comment>
<comment type="catalytic activity">
    <reaction evidence="1 4 5">
        <text>[protein]-peptidylproline (omega=180) = [protein]-peptidylproline (omega=0)</text>
        <dbReference type="Rhea" id="RHEA:16237"/>
        <dbReference type="Rhea" id="RHEA-COMP:10747"/>
        <dbReference type="Rhea" id="RHEA-COMP:10748"/>
        <dbReference type="ChEBI" id="CHEBI:83833"/>
        <dbReference type="ChEBI" id="CHEBI:83834"/>
        <dbReference type="EC" id="5.2.1.8"/>
    </reaction>
</comment>
<sequence>MNKILLILLFSVVCLSSCKKGYDAVAEERTQAEIDDKIIQDYIAGTPGLSAVAKRIDSAGIATGVYYVELAPGSGNDLFTSSTRITIDYTSKKLLTGEVFARSNNFHPSFTLGEVLRAWKLGIPQIKKGGKIRIIAASRYAYGPYDQPEINLPKNSVVDFEIELLDVTN</sequence>
<dbReference type="EMBL" id="JANHOH010000001">
    <property type="protein sequence ID" value="MCQ6958247.1"/>
    <property type="molecule type" value="Genomic_DNA"/>
</dbReference>
<keyword evidence="2 4" id="KW-0697">Rotamase</keyword>
<evidence type="ECO:0000259" key="6">
    <source>
        <dbReference type="PROSITE" id="PS50059"/>
    </source>
</evidence>
<dbReference type="InterPro" id="IPR001179">
    <property type="entry name" value="PPIase_FKBP_dom"/>
</dbReference>
<comment type="caution">
    <text evidence="7">The sequence shown here is derived from an EMBL/GenBank/DDBJ whole genome shotgun (WGS) entry which is preliminary data.</text>
</comment>
<accession>A0ABT1T0X5</accession>
<evidence type="ECO:0000313" key="8">
    <source>
        <dbReference type="Proteomes" id="UP001204376"/>
    </source>
</evidence>
<dbReference type="PANTHER" id="PTHR10516:SF443">
    <property type="entry name" value="FK506-BINDING PROTEIN 59-RELATED"/>
    <property type="match status" value="1"/>
</dbReference>
<evidence type="ECO:0000256" key="1">
    <source>
        <dbReference type="ARBA" id="ARBA00000971"/>
    </source>
</evidence>
<dbReference type="Gene3D" id="3.10.50.40">
    <property type="match status" value="1"/>
</dbReference>
<proteinExistence type="inferred from homology"/>
<dbReference type="Pfam" id="PF00254">
    <property type="entry name" value="FKBP_C"/>
    <property type="match status" value="1"/>
</dbReference>
<evidence type="ECO:0000313" key="7">
    <source>
        <dbReference type="EMBL" id="MCQ6958247.1"/>
    </source>
</evidence>
<organism evidence="7 8">
    <name type="scientific">Mucilaginibacter aquariorum</name>
    <dbReference type="NCBI Taxonomy" id="2967225"/>
    <lineage>
        <taxon>Bacteria</taxon>
        <taxon>Pseudomonadati</taxon>
        <taxon>Bacteroidota</taxon>
        <taxon>Sphingobacteriia</taxon>
        <taxon>Sphingobacteriales</taxon>
        <taxon>Sphingobacteriaceae</taxon>
        <taxon>Mucilaginibacter</taxon>
    </lineage>
</organism>
<reference evidence="7 8" key="1">
    <citation type="submission" date="2022-07" db="EMBL/GenBank/DDBJ databases">
        <title>Mucilaginibacter sp. JC4.</title>
        <authorList>
            <person name="Le V."/>
            <person name="Ko S.-R."/>
            <person name="Ahn C.-Y."/>
            <person name="Oh H.-M."/>
        </authorList>
    </citation>
    <scope>NUCLEOTIDE SEQUENCE [LARGE SCALE GENOMIC DNA]</scope>
    <source>
        <strain evidence="7 8">JC4</strain>
    </source>
</reference>
<dbReference type="PANTHER" id="PTHR10516">
    <property type="entry name" value="PEPTIDYL-PROLYL CIS-TRANS ISOMERASE"/>
    <property type="match status" value="1"/>
</dbReference>
<dbReference type="EC" id="5.2.1.8" evidence="5"/>
<evidence type="ECO:0000256" key="2">
    <source>
        <dbReference type="ARBA" id="ARBA00023110"/>
    </source>
</evidence>
<protein>
    <recommendedName>
        <fullName evidence="5">Peptidyl-prolyl cis-trans isomerase</fullName>
        <ecNumber evidence="5">5.2.1.8</ecNumber>
    </recommendedName>
</protein>
<feature type="domain" description="PPIase FKBP-type" evidence="6">
    <location>
        <begin position="82"/>
        <end position="168"/>
    </location>
</feature>
<keyword evidence="3 4" id="KW-0413">Isomerase</keyword>
<evidence type="ECO:0000256" key="5">
    <source>
        <dbReference type="RuleBase" id="RU003915"/>
    </source>
</evidence>
<dbReference type="GO" id="GO:0003755">
    <property type="term" value="F:peptidyl-prolyl cis-trans isomerase activity"/>
    <property type="evidence" value="ECO:0007669"/>
    <property type="project" value="UniProtKB-EC"/>
</dbReference>